<name>U1YH85_ANEAE</name>
<dbReference type="eggNOG" id="ENOG5033FIW">
    <property type="taxonomic scope" value="Bacteria"/>
</dbReference>
<sequence length="84" mass="9531">MDDQQAWKATYLMRGDKHMNRVEKATECPKCGSNELGKGMHSGYASMAPAERFGLGSKIIYIICTHCGFIVEGYVEQPKRFKKR</sequence>
<gene>
    <name evidence="2" type="ORF">HMPREF0083_00454</name>
</gene>
<organism evidence="2 3">
    <name type="scientific">Aneurinibacillus aneurinilyticus ATCC 12856</name>
    <dbReference type="NCBI Taxonomy" id="649747"/>
    <lineage>
        <taxon>Bacteria</taxon>
        <taxon>Bacillati</taxon>
        <taxon>Bacillota</taxon>
        <taxon>Bacilli</taxon>
        <taxon>Bacillales</taxon>
        <taxon>Paenibacillaceae</taxon>
        <taxon>Aneurinibacillus group</taxon>
        <taxon>Aneurinibacillus</taxon>
    </lineage>
</organism>
<dbReference type="HOGENOM" id="CLU_192689_0_0_9"/>
<comment type="caution">
    <text evidence="2">The sequence shown here is derived from an EMBL/GenBank/DDBJ whole genome shotgun (WGS) entry which is preliminary data.</text>
</comment>
<evidence type="ECO:0000313" key="3">
    <source>
        <dbReference type="Proteomes" id="UP000016511"/>
    </source>
</evidence>
<protein>
    <recommendedName>
        <fullName evidence="4">Transcription initiation factor TFIIIB</fullName>
    </recommendedName>
</protein>
<dbReference type="PATRIC" id="fig|649747.3.peg.415"/>
<reference evidence="2 3" key="1">
    <citation type="submission" date="2013-08" db="EMBL/GenBank/DDBJ databases">
        <authorList>
            <person name="Weinstock G."/>
            <person name="Sodergren E."/>
            <person name="Wylie T."/>
            <person name="Fulton L."/>
            <person name="Fulton R."/>
            <person name="Fronick C."/>
            <person name="O'Laughlin M."/>
            <person name="Godfrey J."/>
            <person name="Miner T."/>
            <person name="Herter B."/>
            <person name="Appelbaum E."/>
            <person name="Cordes M."/>
            <person name="Lek S."/>
            <person name="Wollam A."/>
            <person name="Pepin K.H."/>
            <person name="Palsikar V.B."/>
            <person name="Mitreva M."/>
            <person name="Wilson R.K."/>
        </authorList>
    </citation>
    <scope>NUCLEOTIDE SEQUENCE [LARGE SCALE GENOMIC DNA]</scope>
    <source>
        <strain evidence="2 3">ATCC 12856</strain>
    </source>
</reference>
<dbReference type="AlphaFoldDB" id="U1YH85"/>
<proteinExistence type="predicted"/>
<dbReference type="STRING" id="649747.HMPREF0083_00454"/>
<feature type="transmembrane region" description="Helical" evidence="1">
    <location>
        <begin position="59"/>
        <end position="75"/>
    </location>
</feature>
<evidence type="ECO:0000256" key="1">
    <source>
        <dbReference type="SAM" id="Phobius"/>
    </source>
</evidence>
<keyword evidence="1" id="KW-0472">Membrane</keyword>
<keyword evidence="3" id="KW-1185">Reference proteome</keyword>
<accession>U1YH85</accession>
<keyword evidence="1" id="KW-0812">Transmembrane</keyword>
<keyword evidence="1" id="KW-1133">Transmembrane helix</keyword>
<evidence type="ECO:0000313" key="2">
    <source>
        <dbReference type="EMBL" id="ERI11467.1"/>
    </source>
</evidence>
<dbReference type="Proteomes" id="UP000016511">
    <property type="component" value="Unassembled WGS sequence"/>
</dbReference>
<dbReference type="EMBL" id="AWSJ01000038">
    <property type="protein sequence ID" value="ERI11467.1"/>
    <property type="molecule type" value="Genomic_DNA"/>
</dbReference>
<evidence type="ECO:0008006" key="4">
    <source>
        <dbReference type="Google" id="ProtNLM"/>
    </source>
</evidence>